<dbReference type="PANTHER" id="PTHR37042">
    <property type="entry name" value="OUTER MEMBRANE PROTEIN RV1973"/>
    <property type="match status" value="1"/>
</dbReference>
<dbReference type="EMBL" id="QZFV01000089">
    <property type="protein sequence ID" value="RJQ84102.1"/>
    <property type="molecule type" value="Genomic_DNA"/>
</dbReference>
<sequence>MNAGESTAAVNGVKQAVEKAFSYDSAKPDEVAKTEQEYLTGAARTQFDQTFAEVRTSPVTTKTQVLETGLAELHPGQAKVLAVVAQHSTTPDGKQNSATAVMVLTAVPGNGHWVLQDLDLDPRGPLVQPDGPGLGPATTRDQVVAAAQRDGQVLLTVDAKNADAVYDRYETVAAEPLLTQFRRSRDETLSHIRASGTTTTVNPLSVAAVSKVSPDGTKASALFGALVSNQAPDANGTQDRRLPVKLDLVRQGADWKVSAMQVVNATL</sequence>
<accession>A0A419I2H3</accession>
<name>A0A419I2H3_9PSEU</name>
<dbReference type="GO" id="GO:0016020">
    <property type="term" value="C:membrane"/>
    <property type="evidence" value="ECO:0007669"/>
    <property type="project" value="UniProtKB-SubCell"/>
</dbReference>
<comment type="subcellular location">
    <subcellularLocation>
        <location evidence="1">Membrane</location>
    </subcellularLocation>
</comment>
<keyword evidence="4" id="KW-1185">Reference proteome</keyword>
<comment type="caution">
    <text evidence="3">The sequence shown here is derived from an EMBL/GenBank/DDBJ whole genome shotgun (WGS) entry which is preliminary data.</text>
</comment>
<dbReference type="AlphaFoldDB" id="A0A419I2H3"/>
<dbReference type="PANTHER" id="PTHR37042:SF4">
    <property type="entry name" value="OUTER MEMBRANE PROTEIN RV1973"/>
    <property type="match status" value="1"/>
</dbReference>
<gene>
    <name evidence="3" type="ORF">D5S19_18005</name>
</gene>
<protein>
    <submittedName>
        <fullName evidence="3">Uncharacterized protein</fullName>
    </submittedName>
</protein>
<evidence type="ECO:0000313" key="4">
    <source>
        <dbReference type="Proteomes" id="UP000285112"/>
    </source>
</evidence>
<reference evidence="3 4" key="1">
    <citation type="submission" date="2018-09" db="EMBL/GenBank/DDBJ databases">
        <title>YIM PH 21725 draft genome.</title>
        <authorList>
            <person name="Miao C."/>
        </authorList>
    </citation>
    <scope>NUCLEOTIDE SEQUENCE [LARGE SCALE GENOMIC DNA]</scope>
    <source>
        <strain evidence="4">YIM PH21725</strain>
    </source>
</reference>
<keyword evidence="2" id="KW-0472">Membrane</keyword>
<organism evidence="3 4">
    <name type="scientific">Amycolatopsis panacis</name>
    <dbReference type="NCBI Taxonomy" id="2340917"/>
    <lineage>
        <taxon>Bacteria</taxon>
        <taxon>Bacillati</taxon>
        <taxon>Actinomycetota</taxon>
        <taxon>Actinomycetes</taxon>
        <taxon>Pseudonocardiales</taxon>
        <taxon>Pseudonocardiaceae</taxon>
        <taxon>Amycolatopsis</taxon>
    </lineage>
</organism>
<dbReference type="Proteomes" id="UP000285112">
    <property type="component" value="Unassembled WGS sequence"/>
</dbReference>
<evidence type="ECO:0000256" key="1">
    <source>
        <dbReference type="ARBA" id="ARBA00004370"/>
    </source>
</evidence>
<dbReference type="OrthoDB" id="3609948at2"/>
<proteinExistence type="predicted"/>
<evidence type="ECO:0000256" key="2">
    <source>
        <dbReference type="ARBA" id="ARBA00023136"/>
    </source>
</evidence>
<evidence type="ECO:0000313" key="3">
    <source>
        <dbReference type="EMBL" id="RJQ84102.1"/>
    </source>
</evidence>